<dbReference type="InterPro" id="IPR043502">
    <property type="entry name" value="DNA/RNA_pol_sf"/>
</dbReference>
<dbReference type="InterPro" id="IPR013597">
    <property type="entry name" value="Mat_intron_G2"/>
</dbReference>
<evidence type="ECO:0000313" key="2">
    <source>
        <dbReference type="EMBL" id="AVR57659.1"/>
    </source>
</evidence>
<accession>A0A2R4A3K8</accession>
<evidence type="ECO:0000259" key="1">
    <source>
        <dbReference type="PROSITE" id="PS50878"/>
    </source>
</evidence>
<dbReference type="Pfam" id="PF08388">
    <property type="entry name" value="GIIM"/>
    <property type="match status" value="1"/>
</dbReference>
<dbReference type="CDD" id="cd01651">
    <property type="entry name" value="RT_G2_intron"/>
    <property type="match status" value="1"/>
</dbReference>
<dbReference type="SUPFAM" id="SSF56672">
    <property type="entry name" value="DNA/RNA polymerases"/>
    <property type="match status" value="1"/>
</dbReference>
<dbReference type="GO" id="GO:0008270">
    <property type="term" value="F:zinc ion binding"/>
    <property type="evidence" value="ECO:0007669"/>
    <property type="project" value="InterPro"/>
</dbReference>
<dbReference type="PROSITE" id="PS50878">
    <property type="entry name" value="RT_POL"/>
    <property type="match status" value="1"/>
</dbReference>
<reference evidence="2" key="1">
    <citation type="submission" date="2017-09" db="EMBL/GenBank/DDBJ databases">
        <title>Your Publication.</title>
        <authorList>
            <person name="Keepers K.G."/>
            <person name="Pogoda C.S."/>
            <person name="Hamsher S.E."/>
            <person name="Stepanek J.G."/>
            <person name="Kane N.C."/>
            <person name="Kociolek J.P."/>
        </authorList>
    </citation>
    <scope>NUCLEOTIDE SEQUENCE</scope>
</reference>
<keyword evidence="2" id="KW-0496">Mitochondrion</keyword>
<dbReference type="EMBL" id="MF997424">
    <property type="protein sequence ID" value="AVR57659.1"/>
    <property type="molecule type" value="Genomic_DNA"/>
</dbReference>
<dbReference type="Pfam" id="PF01844">
    <property type="entry name" value="HNH"/>
    <property type="match status" value="1"/>
</dbReference>
<geneLocation type="mitochondrion" evidence="2"/>
<proteinExistence type="predicted"/>
<dbReference type="GO" id="GO:0003676">
    <property type="term" value="F:nucleic acid binding"/>
    <property type="evidence" value="ECO:0007669"/>
    <property type="project" value="InterPro"/>
</dbReference>
<dbReference type="InterPro" id="IPR000477">
    <property type="entry name" value="RT_dom"/>
</dbReference>
<dbReference type="Pfam" id="PF00078">
    <property type="entry name" value="RVT_1"/>
    <property type="match status" value="1"/>
</dbReference>
<protein>
    <recommendedName>
        <fullName evidence="1">Reverse transcriptase domain-containing protein</fullName>
    </recommendedName>
</protein>
<organism evidence="2">
    <name type="scientific">Halamphora calidilacuna</name>
    <dbReference type="NCBI Taxonomy" id="2133758"/>
    <lineage>
        <taxon>Eukaryota</taxon>
        <taxon>Sar</taxon>
        <taxon>Stramenopiles</taxon>
        <taxon>Ochrophyta</taxon>
        <taxon>Bacillariophyta</taxon>
        <taxon>Bacillariophyceae</taxon>
        <taxon>Bacillariophycidae</taxon>
        <taxon>Naviculales</taxon>
        <taxon>Amphipleuraceae</taxon>
        <taxon>Halamphora</taxon>
    </lineage>
</organism>
<dbReference type="PANTHER" id="PTHR34047">
    <property type="entry name" value="NUCLEAR INTRON MATURASE 1, MITOCHONDRIAL-RELATED"/>
    <property type="match status" value="1"/>
</dbReference>
<dbReference type="GO" id="GO:0004519">
    <property type="term" value="F:endonuclease activity"/>
    <property type="evidence" value="ECO:0007669"/>
    <property type="project" value="InterPro"/>
</dbReference>
<sequence>MLFFINNRSRRSIGRRHSLILFIKLDFVNNKKAPFFHLKFHFQNKITQRPFSSQSLNNLFERKRELENELTPLLLKNLKNNIWPLENPQIFEAVKNYIELSTYLLSVISAKKFIKSFATTSIDGKKILADDYEARNSKRPKPLVDRDKIKNKDNWVEILKEAELTLNSLLTKVWAIELISTSTGSRTPGIDGACFMTVPTTKKSKSAALKYLNDLIKKLKYDLSLSRGYTNQAIQRKSIERLNNRENYRRYLKSKEGKLYIKKSKELYRLVLTDPVNFVNNLRLEALENNAQLKFKLLKSLKWLKIKNYSTDSILRVYIPKTKDKLRPLDIPTLKDRTMQMFLKLVMEPYMEPLGDRNSFGFRPGRNSHQAVSYLYNRLSPKTSNTSSKKRVSPKKRSVLNLRVKKRISPKKNLTDENLTTIDKIKNKKTVSNQEIQNLIKTDKKIYYVPYYLLNTNIDNCFDKISHEWLISNVPLPSKYKFLLGKILKLDVVENNNTRLKKKHNRFGILRGGILSSLLINWTLDGLENLIFETVATIKSKGEKGLIEYYDFDKYKYYKRKDLNALKSNSFYRSKARVELKTTSWVIRYADKFIIGVQGENPLNQVKEKLQFFLQERGLTLSKEKTKIIKFNKNTKINFLYWTFHYLSPKRISWIIKTHKKAAGRLSDLIGLHVYPSKSIISKLKASIKQITRHSNSWKAEEIIIKTISSLVVGWSNYFSPAPRQGSIRLAIDWYIYKRMKRYIFKKYGNSYLKNYLRLNQNEDGSRKVSIGLTGEYHGRMYSLTIPRLYDRNAPAMWTELVPTNDLLNSSFLFDPIPYAKRAIKNASFRNDLKSKLFQKQKEKCPICSQKLINWNNTLYFDNYDQFMHKFTDNDFDLTTLNTHKYYSQINSATINPNLHNKFNMNYKLTLQFQLINQIVTFKFLARHERTIQDWAKGLDIDHIIPIKLAGKIPSLTKLLESINNLRLIHKECHKTKTFGFEEQQVLKEYRKTRKSLIPKGTKLRNLNKSELQQLHIKTILELEKNNKLTYLKNFKNKTIKKLFENYFIQVKKEQIM</sequence>
<dbReference type="InterPro" id="IPR051083">
    <property type="entry name" value="GrpII_Intron_Splice-Mob/Def"/>
</dbReference>
<dbReference type="InterPro" id="IPR002711">
    <property type="entry name" value="HNH"/>
</dbReference>
<dbReference type="CDD" id="cd00085">
    <property type="entry name" value="HNHc"/>
    <property type="match status" value="1"/>
</dbReference>
<name>A0A2R4A3K8_9STRA</name>
<feature type="domain" description="Reverse transcriptase" evidence="1">
    <location>
        <begin position="361"/>
        <end position="644"/>
    </location>
</feature>
<dbReference type="PANTHER" id="PTHR34047:SF8">
    <property type="entry name" value="PROTEIN YKFC"/>
    <property type="match status" value="1"/>
</dbReference>
<dbReference type="AlphaFoldDB" id="A0A2R4A3K8"/>
<gene>
    <name evidence="2" type="primary">AI2</name>
</gene>
<dbReference type="InterPro" id="IPR003615">
    <property type="entry name" value="HNH_nuc"/>
</dbReference>